<name>A0A6G6YA99_9SPHN</name>
<dbReference type="PROSITE" id="PS50995">
    <property type="entry name" value="HTH_MARR_2"/>
    <property type="match status" value="1"/>
</dbReference>
<evidence type="ECO:0000313" key="2">
    <source>
        <dbReference type="EMBL" id="QIG81830.1"/>
    </source>
</evidence>
<dbReference type="SUPFAM" id="SSF46785">
    <property type="entry name" value="Winged helix' DNA-binding domain"/>
    <property type="match status" value="1"/>
</dbReference>
<accession>A0A6G6YA99</accession>
<reference evidence="2 3" key="1">
    <citation type="submission" date="2020-02" db="EMBL/GenBank/DDBJ databases">
        <authorList>
            <person name="Zheng R.K."/>
            <person name="Sun C.M."/>
        </authorList>
    </citation>
    <scope>NUCLEOTIDE SEQUENCE [LARGE SCALE GENOMIC DNA]</scope>
    <source>
        <strain evidence="3">zrk23</strain>
    </source>
</reference>
<dbReference type="PANTHER" id="PTHR33164">
    <property type="entry name" value="TRANSCRIPTIONAL REGULATOR, MARR FAMILY"/>
    <property type="match status" value="1"/>
</dbReference>
<dbReference type="Proteomes" id="UP000501568">
    <property type="component" value="Chromosome"/>
</dbReference>
<feature type="domain" description="HTH marR-type" evidence="1">
    <location>
        <begin position="1"/>
        <end position="133"/>
    </location>
</feature>
<dbReference type="PANTHER" id="PTHR33164:SF103">
    <property type="entry name" value="REGULATORY PROTEIN MARR"/>
    <property type="match status" value="1"/>
</dbReference>
<proteinExistence type="predicted"/>
<dbReference type="GO" id="GO:0006950">
    <property type="term" value="P:response to stress"/>
    <property type="evidence" value="ECO:0007669"/>
    <property type="project" value="TreeGrafter"/>
</dbReference>
<evidence type="ECO:0000259" key="1">
    <source>
        <dbReference type="PROSITE" id="PS50995"/>
    </source>
</evidence>
<protein>
    <submittedName>
        <fullName evidence="2">MarR family transcriptional regulator</fullName>
    </submittedName>
</protein>
<dbReference type="EMBL" id="CP049109">
    <property type="protein sequence ID" value="QIG81830.1"/>
    <property type="molecule type" value="Genomic_DNA"/>
</dbReference>
<dbReference type="PRINTS" id="PR00598">
    <property type="entry name" value="HTHMARR"/>
</dbReference>
<dbReference type="InterPro" id="IPR000835">
    <property type="entry name" value="HTH_MarR-typ"/>
</dbReference>
<evidence type="ECO:0000313" key="3">
    <source>
        <dbReference type="Proteomes" id="UP000501568"/>
    </source>
</evidence>
<dbReference type="Gene3D" id="1.10.10.10">
    <property type="entry name" value="Winged helix-like DNA-binding domain superfamily/Winged helix DNA-binding domain"/>
    <property type="match status" value="1"/>
</dbReference>
<dbReference type="InterPro" id="IPR036390">
    <property type="entry name" value="WH_DNA-bd_sf"/>
</dbReference>
<dbReference type="GO" id="GO:0003700">
    <property type="term" value="F:DNA-binding transcription factor activity"/>
    <property type="evidence" value="ECO:0007669"/>
    <property type="project" value="InterPro"/>
</dbReference>
<dbReference type="KEGG" id="spzr:G5C33_07785"/>
<keyword evidence="3" id="KW-1185">Reference proteome</keyword>
<organism evidence="2 3">
    <name type="scientific">Stakelama tenebrarum</name>
    <dbReference type="NCBI Taxonomy" id="2711215"/>
    <lineage>
        <taxon>Bacteria</taxon>
        <taxon>Pseudomonadati</taxon>
        <taxon>Pseudomonadota</taxon>
        <taxon>Alphaproteobacteria</taxon>
        <taxon>Sphingomonadales</taxon>
        <taxon>Sphingomonadaceae</taxon>
        <taxon>Stakelama</taxon>
    </lineage>
</organism>
<dbReference type="Pfam" id="PF12802">
    <property type="entry name" value="MarR_2"/>
    <property type="match status" value="1"/>
</dbReference>
<dbReference type="InterPro" id="IPR036388">
    <property type="entry name" value="WH-like_DNA-bd_sf"/>
</dbReference>
<dbReference type="InterPro" id="IPR039422">
    <property type="entry name" value="MarR/SlyA-like"/>
</dbReference>
<sequence length="146" mass="16307">MWHLLKLAQLIENDLNRIAGEQGLSLADFHLLGALMMEAPRPMRATDLAHALNVSNTVLTGRVRRLAEAGLLRRDADAGDRRSTRLALTGDGERKVRDIGRVMETNGRFVAELGRLTGGDQQTLSHILRSLHIGMERHFLPRSRPE</sequence>
<dbReference type="SMART" id="SM00347">
    <property type="entry name" value="HTH_MARR"/>
    <property type="match status" value="1"/>
</dbReference>
<dbReference type="AlphaFoldDB" id="A0A6G6YA99"/>
<gene>
    <name evidence="2" type="ORF">G5C33_07785</name>
</gene>